<feature type="compositionally biased region" description="Basic and acidic residues" evidence="6">
    <location>
        <begin position="177"/>
        <end position="186"/>
    </location>
</feature>
<dbReference type="Gene3D" id="3.40.395.10">
    <property type="entry name" value="Adenoviral Proteinase, Chain A"/>
    <property type="match status" value="1"/>
</dbReference>
<comment type="similarity">
    <text evidence="1">Belongs to the peptidase C48 family.</text>
</comment>
<feature type="domain" description="Ubiquitin-like protease family profile" evidence="7">
    <location>
        <begin position="644"/>
        <end position="882"/>
    </location>
</feature>
<reference evidence="8" key="1">
    <citation type="journal article" date="2023" name="Science">
        <title>Genome structures resolve the early diversification of teleost fishes.</title>
        <authorList>
            <person name="Parey E."/>
            <person name="Louis A."/>
            <person name="Montfort J."/>
            <person name="Bouchez O."/>
            <person name="Roques C."/>
            <person name="Iampietro C."/>
            <person name="Lluch J."/>
            <person name="Castinel A."/>
            <person name="Donnadieu C."/>
            <person name="Desvignes T."/>
            <person name="Floi Bucao C."/>
            <person name="Jouanno E."/>
            <person name="Wen M."/>
            <person name="Mejri S."/>
            <person name="Dirks R."/>
            <person name="Jansen H."/>
            <person name="Henkel C."/>
            <person name="Chen W.J."/>
            <person name="Zahm M."/>
            <person name="Cabau C."/>
            <person name="Klopp C."/>
            <person name="Thompson A.W."/>
            <person name="Robinson-Rechavi M."/>
            <person name="Braasch I."/>
            <person name="Lecointre G."/>
            <person name="Bobe J."/>
            <person name="Postlethwait J.H."/>
            <person name="Berthelot C."/>
            <person name="Roest Crollius H."/>
            <person name="Guiguen Y."/>
        </authorList>
    </citation>
    <scope>NUCLEOTIDE SEQUENCE</scope>
    <source>
        <strain evidence="8">NC1722</strain>
    </source>
</reference>
<sequence>MRSVVMPGTAEVRRSPDGSAAHAEGRKTKTVSIPVDKLASSRMARPFRIPKRKSPDDRCTQMESPLSRLQDSHVQKMQWTQFSGIGRRFQGFRPLNENVSSNHSPARGNINVGGMHARLVLTDILKTELGSEYLNSGRSCPKRASDTLCQDRSLPNRVLDKMCQGASQSLLSGTVTTDRKQAHLKDTAQPPRVGKRERAMPEGLKNRKSSSGSENSEVENKEKEKRRATLGRSNRQVENAGDEHSTIGVSRGSVLRHSGERMGRRVIPKHLAVEELQGRAPSADSVGEECLARGPDPQTPSKPWDREKKTSPKLSTSSTRPKKPKLSATEPIVLSSDDDSEEEKDEPVPPPPHVRVLLPSSSMEPQSEHHPEEQKDTQARDEELLPYVGSEEIPGDMSPIIVLSFSSLNINTLRVGANGNITITNDCITIPLKDSSGVVDVAVALVTSEVRRYGVWDGSVLCDWEGPAPPPALLFLWVSDAQAQLVQAELSAIHPVQQPGLASPFLLLSLTDSLEGLQGVLLASFMEMLALKCWAQDLMRPLSWSQGVAMIRRSGQDPYLLSLLGQNSEPAQTLEEQTEPHLAATEQESPARPTPTYTLCHCRIRSLYSVSIAPRPGPTWTCHKPQRPPRRLIVFPPPPSKGGILVTTEDLECLDSGEFLNDVIIDFYLKYLMMEKAPKAVAERSHVFSSFFLNQLTRKDHASEESSCYTAQVRRHHRVKTWTRHIDIFSKDYVFVPVNQDSHWYLVVICFPGLLEPEYEKWSISGLRDPGTARNCQEQLTYGTEGDRRRSAHSVPECTQLGCQRKTVCKRPCILVMDSLKLSYHERVLKLLREYLQVEWKVRRGTSRDFTTVQMKGTHCRVPLQDNSSDCGVYLLQYVESFVQNPVVHFDLPLHLGHWFPRQQVRRKRDEIRDMVLQLHRKQQCGKVWQLPHLD</sequence>
<dbReference type="GO" id="GO:0005737">
    <property type="term" value="C:cytoplasm"/>
    <property type="evidence" value="ECO:0007669"/>
    <property type="project" value="TreeGrafter"/>
</dbReference>
<feature type="compositionally biased region" description="Basic and acidic residues" evidence="6">
    <location>
        <begin position="218"/>
        <end position="227"/>
    </location>
</feature>
<evidence type="ECO:0000256" key="3">
    <source>
        <dbReference type="ARBA" id="ARBA00022670"/>
    </source>
</evidence>
<dbReference type="PROSITE" id="PS50600">
    <property type="entry name" value="ULP_PROTEASE"/>
    <property type="match status" value="1"/>
</dbReference>
<keyword evidence="2" id="KW-0597">Phosphoprotein</keyword>
<dbReference type="InterPro" id="IPR051947">
    <property type="entry name" value="Sentrin-specific_protease"/>
</dbReference>
<dbReference type="PANTHER" id="PTHR46896:SF2">
    <property type="entry name" value="SENTRIN-SPECIFIC PROTEASE 7"/>
    <property type="match status" value="1"/>
</dbReference>
<evidence type="ECO:0000256" key="2">
    <source>
        <dbReference type="ARBA" id="ARBA00022553"/>
    </source>
</evidence>
<feature type="region of interest" description="Disordered" evidence="6">
    <location>
        <begin position="570"/>
        <end position="593"/>
    </location>
</feature>
<dbReference type="GO" id="GO:0006508">
    <property type="term" value="P:proteolysis"/>
    <property type="evidence" value="ECO:0007669"/>
    <property type="project" value="UniProtKB-KW"/>
</dbReference>
<evidence type="ECO:0000256" key="6">
    <source>
        <dbReference type="SAM" id="MobiDB-lite"/>
    </source>
</evidence>
<dbReference type="Proteomes" id="UP001221898">
    <property type="component" value="Unassembled WGS sequence"/>
</dbReference>
<dbReference type="SUPFAM" id="SSF54001">
    <property type="entry name" value="Cysteine proteinases"/>
    <property type="match status" value="1"/>
</dbReference>
<evidence type="ECO:0000256" key="5">
    <source>
        <dbReference type="ARBA" id="ARBA00022801"/>
    </source>
</evidence>
<dbReference type="GO" id="GO:0005634">
    <property type="term" value="C:nucleus"/>
    <property type="evidence" value="ECO:0007669"/>
    <property type="project" value="TreeGrafter"/>
</dbReference>
<feature type="region of interest" description="Disordered" evidence="6">
    <location>
        <begin position="174"/>
        <end position="380"/>
    </location>
</feature>
<protein>
    <recommendedName>
        <fullName evidence="7">Ubiquitin-like protease family profile domain-containing protein</fullName>
    </recommendedName>
</protein>
<dbReference type="Pfam" id="PF02902">
    <property type="entry name" value="Peptidase_C48"/>
    <property type="match status" value="1"/>
</dbReference>
<evidence type="ECO:0000259" key="7">
    <source>
        <dbReference type="PROSITE" id="PS50600"/>
    </source>
</evidence>
<evidence type="ECO:0000313" key="8">
    <source>
        <dbReference type="EMBL" id="KAJ8410555.1"/>
    </source>
</evidence>
<evidence type="ECO:0000313" key="9">
    <source>
        <dbReference type="Proteomes" id="UP001221898"/>
    </source>
</evidence>
<keyword evidence="9" id="KW-1185">Reference proteome</keyword>
<feature type="compositionally biased region" description="Acidic residues" evidence="6">
    <location>
        <begin position="336"/>
        <end position="345"/>
    </location>
</feature>
<name>A0AAD7SXI0_9TELE</name>
<keyword evidence="5" id="KW-0378">Hydrolase</keyword>
<dbReference type="GO" id="GO:0070139">
    <property type="term" value="F:SUMO-specific endopeptidase activity"/>
    <property type="evidence" value="ECO:0007669"/>
    <property type="project" value="TreeGrafter"/>
</dbReference>
<feature type="region of interest" description="Disordered" evidence="6">
    <location>
        <begin position="49"/>
        <end position="72"/>
    </location>
</feature>
<dbReference type="AlphaFoldDB" id="A0AAD7SXI0"/>
<feature type="region of interest" description="Disordered" evidence="6">
    <location>
        <begin position="1"/>
        <end position="34"/>
    </location>
</feature>
<dbReference type="InterPro" id="IPR003653">
    <property type="entry name" value="Peptidase_C48_C"/>
</dbReference>
<proteinExistence type="inferred from homology"/>
<dbReference type="GO" id="GO:0016926">
    <property type="term" value="P:protein desumoylation"/>
    <property type="evidence" value="ECO:0007669"/>
    <property type="project" value="TreeGrafter"/>
</dbReference>
<dbReference type="InterPro" id="IPR038765">
    <property type="entry name" value="Papain-like_cys_pep_sf"/>
</dbReference>
<keyword evidence="3" id="KW-0645">Protease</keyword>
<gene>
    <name evidence="8" type="ORF">AAFF_G00194590</name>
</gene>
<dbReference type="EMBL" id="JAINUG010000026">
    <property type="protein sequence ID" value="KAJ8410555.1"/>
    <property type="molecule type" value="Genomic_DNA"/>
</dbReference>
<evidence type="ECO:0000256" key="1">
    <source>
        <dbReference type="ARBA" id="ARBA00005234"/>
    </source>
</evidence>
<feature type="compositionally biased region" description="Basic and acidic residues" evidence="6">
    <location>
        <begin position="366"/>
        <end position="380"/>
    </location>
</feature>
<accession>A0AAD7SXI0</accession>
<dbReference type="PANTHER" id="PTHR46896">
    <property type="entry name" value="SENTRIN-SPECIFIC PROTEASE"/>
    <property type="match status" value="1"/>
</dbReference>
<organism evidence="8 9">
    <name type="scientific">Aldrovandia affinis</name>
    <dbReference type="NCBI Taxonomy" id="143900"/>
    <lineage>
        <taxon>Eukaryota</taxon>
        <taxon>Metazoa</taxon>
        <taxon>Chordata</taxon>
        <taxon>Craniata</taxon>
        <taxon>Vertebrata</taxon>
        <taxon>Euteleostomi</taxon>
        <taxon>Actinopterygii</taxon>
        <taxon>Neopterygii</taxon>
        <taxon>Teleostei</taxon>
        <taxon>Notacanthiformes</taxon>
        <taxon>Halosauridae</taxon>
        <taxon>Aldrovandia</taxon>
    </lineage>
</organism>
<comment type="caution">
    <text evidence="8">The sequence shown here is derived from an EMBL/GenBank/DDBJ whole genome shotgun (WGS) entry which is preliminary data.</text>
</comment>
<evidence type="ECO:0000256" key="4">
    <source>
        <dbReference type="ARBA" id="ARBA00022786"/>
    </source>
</evidence>
<keyword evidence="4" id="KW-0833">Ubl conjugation pathway</keyword>